<proteinExistence type="predicted"/>
<evidence type="ECO:0000313" key="3">
    <source>
        <dbReference type="Proteomes" id="UP000837857"/>
    </source>
</evidence>
<keyword evidence="3" id="KW-1185">Reference proteome</keyword>
<reference evidence="2" key="1">
    <citation type="submission" date="2022-03" db="EMBL/GenBank/DDBJ databases">
        <authorList>
            <person name="Martin H S."/>
        </authorList>
    </citation>
    <scope>NUCLEOTIDE SEQUENCE</scope>
</reference>
<feature type="compositionally biased region" description="Low complexity" evidence="1">
    <location>
        <begin position="39"/>
        <end position="50"/>
    </location>
</feature>
<evidence type="ECO:0000313" key="2">
    <source>
        <dbReference type="EMBL" id="CAH2058043.1"/>
    </source>
</evidence>
<name>A0ABN8IIK8_9NEOP</name>
<feature type="compositionally biased region" description="Basic and acidic residues" evidence="1">
    <location>
        <begin position="23"/>
        <end position="34"/>
    </location>
</feature>
<dbReference type="PANTHER" id="PTHR34239">
    <property type="entry name" value="APPLE DOMAIN-CONTAINING PROTEIN"/>
    <property type="match status" value="1"/>
</dbReference>
<dbReference type="EMBL" id="OW152837">
    <property type="protein sequence ID" value="CAH2058043.1"/>
    <property type="molecule type" value="Genomic_DNA"/>
</dbReference>
<dbReference type="PANTHER" id="PTHR34239:SF2">
    <property type="entry name" value="TRANSPOSABLE ELEMENT P TRANSPOSASE_THAP9 CONSERVED DOMAIN-CONTAINING PROTEIN"/>
    <property type="match status" value="1"/>
</dbReference>
<evidence type="ECO:0000256" key="1">
    <source>
        <dbReference type="SAM" id="MobiDB-lite"/>
    </source>
</evidence>
<feature type="compositionally biased region" description="Basic and acidic residues" evidence="1">
    <location>
        <begin position="51"/>
        <end position="60"/>
    </location>
</feature>
<gene>
    <name evidence="2" type="ORF">IPOD504_LOCUS10413</name>
</gene>
<feature type="region of interest" description="Disordered" evidence="1">
    <location>
        <begin position="23"/>
        <end position="89"/>
    </location>
</feature>
<organism evidence="2 3">
    <name type="scientific">Iphiclides podalirius</name>
    <name type="common">scarce swallowtail</name>
    <dbReference type="NCBI Taxonomy" id="110791"/>
    <lineage>
        <taxon>Eukaryota</taxon>
        <taxon>Metazoa</taxon>
        <taxon>Ecdysozoa</taxon>
        <taxon>Arthropoda</taxon>
        <taxon>Hexapoda</taxon>
        <taxon>Insecta</taxon>
        <taxon>Pterygota</taxon>
        <taxon>Neoptera</taxon>
        <taxon>Endopterygota</taxon>
        <taxon>Lepidoptera</taxon>
        <taxon>Glossata</taxon>
        <taxon>Ditrysia</taxon>
        <taxon>Papilionoidea</taxon>
        <taxon>Papilionidae</taxon>
        <taxon>Papilioninae</taxon>
        <taxon>Iphiclides</taxon>
    </lineage>
</organism>
<dbReference type="Proteomes" id="UP000837857">
    <property type="component" value="Chromosome 25"/>
</dbReference>
<feature type="compositionally biased region" description="Polar residues" evidence="1">
    <location>
        <begin position="66"/>
        <end position="89"/>
    </location>
</feature>
<protein>
    <submittedName>
        <fullName evidence="2">Uncharacterized protein</fullName>
    </submittedName>
</protein>
<sequence>MPKRGKNYFDIEFIAKKLRKLEKEVKRSRSENHSVFRLSSSSSSSSSSDSSVHRSSRESSPELENLNRQDVTNISSPQPPANTTDPLPYQTENQIESETNAEILDILGVDPSVTLEYGADINKDVATRLTHIATMGLNKDMRKELVNKHLIPANCTNIAAPLLNPEIKAALSEQVLKRDKAIETRQKQIAAGITHLGKIISDQLNSKEMNNNLIKDLMDVSRIFCDIQHSESEARRNFALYSVKKDLKDQISTTKIDKYLFGEDLGSQTAAGPTATSPVVCDDVERTANTSRELIASLCTATEANPPSLDQN</sequence>
<feature type="non-terminal residue" evidence="2">
    <location>
        <position position="1"/>
    </location>
</feature>
<accession>A0ABN8IIK8</accession>